<dbReference type="PANTHER" id="PTHR45431">
    <property type="entry name" value="RHODANESE-LIKE DOMAIN-CONTAINING PROTEIN 15, CHLOROPLASTIC"/>
    <property type="match status" value="1"/>
</dbReference>
<dbReference type="Pfam" id="PF00581">
    <property type="entry name" value="Rhodanese"/>
    <property type="match status" value="1"/>
</dbReference>
<reference evidence="3 4" key="1">
    <citation type="submission" date="2018-02" db="EMBL/GenBank/DDBJ databases">
        <title>Comparative genomes isolates from brazilian mangrove.</title>
        <authorList>
            <person name="Araujo J.E."/>
            <person name="Taketani R.G."/>
            <person name="Silva M.C.P."/>
            <person name="Loureco M.V."/>
            <person name="Andreote F.D."/>
        </authorList>
    </citation>
    <scope>NUCLEOTIDE SEQUENCE [LARGE SCALE GENOMIC DNA]</scope>
    <source>
        <strain evidence="3 4">Nap-Phe MGV</strain>
    </source>
</reference>
<dbReference type="GO" id="GO:0016740">
    <property type="term" value="F:transferase activity"/>
    <property type="evidence" value="ECO:0007669"/>
    <property type="project" value="UniProtKB-KW"/>
</dbReference>
<dbReference type="InterPro" id="IPR021309">
    <property type="entry name" value="YgaP-like_TM"/>
</dbReference>
<gene>
    <name evidence="3" type="ORF">C5Y93_24295</name>
</gene>
<dbReference type="SUPFAM" id="SSF52821">
    <property type="entry name" value="Rhodanese/Cell cycle control phosphatase"/>
    <property type="match status" value="1"/>
</dbReference>
<dbReference type="Gene3D" id="6.10.140.1340">
    <property type="match status" value="1"/>
</dbReference>
<keyword evidence="1" id="KW-0472">Membrane</keyword>
<dbReference type="EMBL" id="PUHZ01000023">
    <property type="protein sequence ID" value="PQO43756.1"/>
    <property type="molecule type" value="Genomic_DNA"/>
</dbReference>
<evidence type="ECO:0000313" key="3">
    <source>
        <dbReference type="EMBL" id="PQO43756.1"/>
    </source>
</evidence>
<accession>A0A2S8GH16</accession>
<dbReference type="CDD" id="cd00158">
    <property type="entry name" value="RHOD"/>
    <property type="match status" value="1"/>
</dbReference>
<dbReference type="InterPro" id="IPR036873">
    <property type="entry name" value="Rhodanese-like_dom_sf"/>
</dbReference>
<comment type="caution">
    <text evidence="3">The sequence shown here is derived from an EMBL/GenBank/DDBJ whole genome shotgun (WGS) entry which is preliminary data.</text>
</comment>
<evidence type="ECO:0000259" key="2">
    <source>
        <dbReference type="PROSITE" id="PS50206"/>
    </source>
</evidence>
<name>A0A2S8GH16_9BACT</name>
<keyword evidence="3" id="KW-0808">Transferase</keyword>
<dbReference type="InterPro" id="IPR052367">
    <property type="entry name" value="Thiosulfate_ST/Rhodanese-like"/>
</dbReference>
<dbReference type="OrthoDB" id="9800872at2"/>
<organism evidence="3 4">
    <name type="scientific">Blastopirellula marina</name>
    <dbReference type="NCBI Taxonomy" id="124"/>
    <lineage>
        <taxon>Bacteria</taxon>
        <taxon>Pseudomonadati</taxon>
        <taxon>Planctomycetota</taxon>
        <taxon>Planctomycetia</taxon>
        <taxon>Pirellulales</taxon>
        <taxon>Pirellulaceae</taxon>
        <taxon>Blastopirellula</taxon>
    </lineage>
</organism>
<feature type="domain" description="Rhodanese" evidence="2">
    <location>
        <begin position="18"/>
        <end position="110"/>
    </location>
</feature>
<evidence type="ECO:0000256" key="1">
    <source>
        <dbReference type="SAM" id="Phobius"/>
    </source>
</evidence>
<proteinExistence type="predicted"/>
<sequence>MSDITTISPADLAQREKSGQPIELIDVRTPAEFREIHATPARNAPLESLDVDGVVKSRQLGADQPLYVICRSGKRADQACRKFVAAGYDNVINVEGGTVAWEAAKLPVVRGKKAIALERQVRIAAGSLVLLGAVLGLTVHPYFIGISAFVGAGLIFAGVTDTCGMAMMLARMPWNQVKGEPPVNNCRIA</sequence>
<dbReference type="Pfam" id="PF11127">
    <property type="entry name" value="YgaP-like_TM"/>
    <property type="match status" value="1"/>
</dbReference>
<keyword evidence="1" id="KW-1133">Transmembrane helix</keyword>
<keyword evidence="1" id="KW-0812">Transmembrane</keyword>
<dbReference type="PROSITE" id="PS50206">
    <property type="entry name" value="RHODANESE_3"/>
    <property type="match status" value="1"/>
</dbReference>
<dbReference type="InterPro" id="IPR001763">
    <property type="entry name" value="Rhodanese-like_dom"/>
</dbReference>
<dbReference type="SMART" id="SM00450">
    <property type="entry name" value="RHOD"/>
    <property type="match status" value="1"/>
</dbReference>
<dbReference type="Gene3D" id="3.40.250.10">
    <property type="entry name" value="Rhodanese-like domain"/>
    <property type="match status" value="1"/>
</dbReference>
<dbReference type="Proteomes" id="UP000237819">
    <property type="component" value="Unassembled WGS sequence"/>
</dbReference>
<evidence type="ECO:0000313" key="4">
    <source>
        <dbReference type="Proteomes" id="UP000237819"/>
    </source>
</evidence>
<dbReference type="AlphaFoldDB" id="A0A2S8GH16"/>
<dbReference type="PANTHER" id="PTHR45431:SF3">
    <property type="entry name" value="RHODANESE-LIKE DOMAIN-CONTAINING PROTEIN 15, CHLOROPLASTIC"/>
    <property type="match status" value="1"/>
</dbReference>
<feature type="transmembrane region" description="Helical" evidence="1">
    <location>
        <begin position="149"/>
        <end position="170"/>
    </location>
</feature>
<feature type="transmembrane region" description="Helical" evidence="1">
    <location>
        <begin position="123"/>
        <end position="143"/>
    </location>
</feature>
<protein>
    <submittedName>
        <fullName evidence="3">Sulfurtransferase</fullName>
    </submittedName>
</protein>